<sequence>MYEMIFYIGIVLAISFFMLAVFLYFKNNIPIVIQYFLRMSNKKLPKSTVKADKYIDKREKVVNEQTELLDVAQNYATALLDADNTEILPYID</sequence>
<gene>
    <name evidence="2" type="ORF">SAMN05421659_10541</name>
</gene>
<proteinExistence type="predicted"/>
<keyword evidence="1" id="KW-1133">Transmembrane helix</keyword>
<keyword evidence="3" id="KW-1185">Reference proteome</keyword>
<evidence type="ECO:0000313" key="3">
    <source>
        <dbReference type="Proteomes" id="UP000199701"/>
    </source>
</evidence>
<dbReference type="AlphaFoldDB" id="A0A1I0PH04"/>
<organism evidence="2 3">
    <name type="scientific">[Clostridium] fimetarium</name>
    <dbReference type="NCBI Taxonomy" id="99656"/>
    <lineage>
        <taxon>Bacteria</taxon>
        <taxon>Bacillati</taxon>
        <taxon>Bacillota</taxon>
        <taxon>Clostridia</taxon>
        <taxon>Lachnospirales</taxon>
        <taxon>Lachnospiraceae</taxon>
    </lineage>
</organism>
<keyword evidence="1" id="KW-0812">Transmembrane</keyword>
<dbReference type="EMBL" id="FOJI01000005">
    <property type="protein sequence ID" value="SEW12980.1"/>
    <property type="molecule type" value="Genomic_DNA"/>
</dbReference>
<name>A0A1I0PH04_9FIRM</name>
<accession>A0A1I0PH04</accession>
<dbReference type="OrthoDB" id="9935673at2"/>
<reference evidence="2 3" key="1">
    <citation type="submission" date="2016-10" db="EMBL/GenBank/DDBJ databases">
        <authorList>
            <person name="de Groot N.N."/>
        </authorList>
    </citation>
    <scope>NUCLEOTIDE SEQUENCE [LARGE SCALE GENOMIC DNA]</scope>
    <source>
        <strain evidence="2 3">DSM 9179</strain>
    </source>
</reference>
<feature type="transmembrane region" description="Helical" evidence="1">
    <location>
        <begin position="6"/>
        <end position="25"/>
    </location>
</feature>
<evidence type="ECO:0000313" key="2">
    <source>
        <dbReference type="EMBL" id="SEW12980.1"/>
    </source>
</evidence>
<dbReference type="Proteomes" id="UP000199701">
    <property type="component" value="Unassembled WGS sequence"/>
</dbReference>
<evidence type="ECO:0000256" key="1">
    <source>
        <dbReference type="SAM" id="Phobius"/>
    </source>
</evidence>
<protein>
    <submittedName>
        <fullName evidence="2">Uncharacterized protein</fullName>
    </submittedName>
</protein>
<dbReference type="RefSeq" id="WP_092452339.1">
    <property type="nucleotide sequence ID" value="NZ_FOJI01000005.1"/>
</dbReference>
<dbReference type="STRING" id="99656.SAMN05421659_10541"/>
<keyword evidence="1" id="KW-0472">Membrane</keyword>